<name>A0A1W2GB98_REIFA</name>
<dbReference type="GO" id="GO:0006171">
    <property type="term" value="P:cAMP biosynthetic process"/>
    <property type="evidence" value="ECO:0007669"/>
    <property type="project" value="InterPro"/>
</dbReference>
<organism evidence="13 14">
    <name type="scientific">Reichenbachiella faecimaris</name>
    <dbReference type="NCBI Taxonomy" id="692418"/>
    <lineage>
        <taxon>Bacteria</taxon>
        <taxon>Pseudomonadati</taxon>
        <taxon>Bacteroidota</taxon>
        <taxon>Cytophagia</taxon>
        <taxon>Cytophagales</taxon>
        <taxon>Reichenbachiellaceae</taxon>
        <taxon>Reichenbachiella</taxon>
    </lineage>
</organism>
<dbReference type="PROSITE" id="PS51794">
    <property type="entry name" value="DAC"/>
    <property type="match status" value="1"/>
</dbReference>
<dbReference type="SUPFAM" id="SSF143597">
    <property type="entry name" value="YojJ-like"/>
    <property type="match status" value="1"/>
</dbReference>
<dbReference type="Pfam" id="PF19293">
    <property type="entry name" value="CdaA_N"/>
    <property type="match status" value="1"/>
</dbReference>
<feature type="transmembrane region" description="Helical" evidence="10">
    <location>
        <begin position="62"/>
        <end position="83"/>
    </location>
</feature>
<dbReference type="PIRSF" id="PIRSF004793">
    <property type="entry name" value="UCP004793"/>
    <property type="match status" value="1"/>
</dbReference>
<evidence type="ECO:0000256" key="10">
    <source>
        <dbReference type="HAMAP-Rule" id="MF_01499"/>
    </source>
</evidence>
<accession>A0A1W2GB98</accession>
<dbReference type="InterPro" id="IPR034701">
    <property type="entry name" value="CdaA"/>
</dbReference>
<keyword evidence="2 10" id="KW-1003">Cell membrane</keyword>
<dbReference type="Proteomes" id="UP000192472">
    <property type="component" value="Unassembled WGS sequence"/>
</dbReference>
<evidence type="ECO:0000313" key="13">
    <source>
        <dbReference type="EMBL" id="SMD33950.1"/>
    </source>
</evidence>
<evidence type="ECO:0000256" key="8">
    <source>
        <dbReference type="ARBA" id="ARBA00022989"/>
    </source>
</evidence>
<dbReference type="InterPro" id="IPR045585">
    <property type="entry name" value="CdaA_N"/>
</dbReference>
<dbReference type="PANTHER" id="PTHR34185:SF1">
    <property type="entry name" value="DIADENYLATE CYCLASE"/>
    <property type="match status" value="1"/>
</dbReference>
<keyword evidence="14" id="KW-1185">Reference proteome</keyword>
<evidence type="ECO:0000259" key="12">
    <source>
        <dbReference type="PROSITE" id="PS51794"/>
    </source>
</evidence>
<dbReference type="HAMAP" id="MF_01499">
    <property type="entry name" value="DacA"/>
    <property type="match status" value="1"/>
</dbReference>
<feature type="compositionally biased region" description="Basic and acidic residues" evidence="11">
    <location>
        <begin position="280"/>
        <end position="295"/>
    </location>
</feature>
<keyword evidence="5 10" id="KW-0548">Nucleotidyltransferase</keyword>
<feature type="transmembrane region" description="Helical" evidence="10">
    <location>
        <begin position="38"/>
        <end position="56"/>
    </location>
</feature>
<dbReference type="InterPro" id="IPR050338">
    <property type="entry name" value="DisA"/>
</dbReference>
<evidence type="ECO:0000256" key="11">
    <source>
        <dbReference type="SAM" id="MobiDB-lite"/>
    </source>
</evidence>
<comment type="caution">
    <text evidence="10">Lacks conserved residue(s) required for the propagation of feature annotation.</text>
</comment>
<dbReference type="RefSeq" id="WP_084372357.1">
    <property type="nucleotide sequence ID" value="NZ_FWYF01000002.1"/>
</dbReference>
<dbReference type="AlphaFoldDB" id="A0A1W2GB98"/>
<dbReference type="OrthoDB" id="9807385at2"/>
<comment type="function">
    <text evidence="10">Catalyzes the condensation of 2 ATP molecules into cyclic di-AMP (c-di-AMP), a second messenger used to regulate differing processes in different bacteria.</text>
</comment>
<feature type="region of interest" description="Disordered" evidence="11">
    <location>
        <begin position="275"/>
        <end position="301"/>
    </location>
</feature>
<gene>
    <name evidence="10" type="primary">dacA</name>
    <name evidence="13" type="ORF">SAMN04488029_1760</name>
</gene>
<dbReference type="Gene3D" id="3.40.1700.10">
    <property type="entry name" value="DNA integrity scanning protein, DisA, N-terminal domain"/>
    <property type="match status" value="1"/>
</dbReference>
<dbReference type="GO" id="GO:0004016">
    <property type="term" value="F:adenylate cyclase activity"/>
    <property type="evidence" value="ECO:0007669"/>
    <property type="project" value="UniProtKB-UniRule"/>
</dbReference>
<keyword evidence="7 10" id="KW-0067">ATP-binding</keyword>
<dbReference type="GO" id="GO:0005524">
    <property type="term" value="F:ATP binding"/>
    <property type="evidence" value="ECO:0007669"/>
    <property type="project" value="UniProtKB-UniRule"/>
</dbReference>
<dbReference type="InterPro" id="IPR014046">
    <property type="entry name" value="C-di-AMP_synthase"/>
</dbReference>
<dbReference type="InterPro" id="IPR036888">
    <property type="entry name" value="DNA_integrity_DisA_N_sf"/>
</dbReference>
<dbReference type="NCBIfam" id="TIGR00159">
    <property type="entry name" value="diadenylate cyclase CdaA"/>
    <property type="match status" value="1"/>
</dbReference>
<feature type="domain" description="DAC" evidence="12">
    <location>
        <begin position="84"/>
        <end position="253"/>
    </location>
</feature>
<keyword evidence="6 10" id="KW-0547">Nucleotide-binding</keyword>
<evidence type="ECO:0000256" key="4">
    <source>
        <dbReference type="ARBA" id="ARBA00022692"/>
    </source>
</evidence>
<dbReference type="InterPro" id="IPR003390">
    <property type="entry name" value="DNA_integrity_scan_DisA_N"/>
</dbReference>
<keyword evidence="8 10" id="KW-1133">Transmembrane helix</keyword>
<keyword evidence="9 10" id="KW-0472">Membrane</keyword>
<dbReference type="GO" id="GO:0106408">
    <property type="term" value="F:diadenylate cyclase activity"/>
    <property type="evidence" value="ECO:0007669"/>
    <property type="project" value="UniProtKB-EC"/>
</dbReference>
<evidence type="ECO:0000256" key="1">
    <source>
        <dbReference type="ARBA" id="ARBA00000877"/>
    </source>
</evidence>
<evidence type="ECO:0000256" key="9">
    <source>
        <dbReference type="ARBA" id="ARBA00023136"/>
    </source>
</evidence>
<evidence type="ECO:0000256" key="7">
    <source>
        <dbReference type="ARBA" id="ARBA00022840"/>
    </source>
</evidence>
<evidence type="ECO:0000256" key="2">
    <source>
        <dbReference type="ARBA" id="ARBA00022475"/>
    </source>
</evidence>
<comment type="similarity">
    <text evidence="10">Belongs to the adenylate cyclase family. DacA/CdaA subfamily.</text>
</comment>
<feature type="transmembrane region" description="Helical" evidence="10">
    <location>
        <begin position="12"/>
        <end position="31"/>
    </location>
</feature>
<keyword evidence="3 10" id="KW-0808">Transferase</keyword>
<comment type="catalytic activity">
    <reaction evidence="1 10">
        <text>2 ATP = 3',3'-c-di-AMP + 2 diphosphate</text>
        <dbReference type="Rhea" id="RHEA:35655"/>
        <dbReference type="ChEBI" id="CHEBI:30616"/>
        <dbReference type="ChEBI" id="CHEBI:33019"/>
        <dbReference type="ChEBI" id="CHEBI:71500"/>
        <dbReference type="EC" id="2.7.7.85"/>
    </reaction>
</comment>
<protein>
    <recommendedName>
        <fullName evidence="10">Diadenylate cyclase</fullName>
        <shortName evidence="10">DAC</shortName>
        <ecNumber evidence="10">2.7.7.85</ecNumber>
    </recommendedName>
    <alternativeName>
        <fullName evidence="10">Cyclic-di-AMP synthase</fullName>
        <shortName evidence="10">c-di-AMP synthase</shortName>
    </alternativeName>
</protein>
<dbReference type="STRING" id="692418.SAMN04488029_1760"/>
<evidence type="ECO:0000256" key="5">
    <source>
        <dbReference type="ARBA" id="ARBA00022695"/>
    </source>
</evidence>
<comment type="subunit">
    <text evidence="10">Probably a homodimer.</text>
</comment>
<keyword evidence="4 10" id="KW-0812">Transmembrane</keyword>
<dbReference type="EC" id="2.7.7.85" evidence="10"/>
<proteinExistence type="inferred from homology"/>
<evidence type="ECO:0000313" key="14">
    <source>
        <dbReference type="Proteomes" id="UP000192472"/>
    </source>
</evidence>
<dbReference type="EMBL" id="FWYF01000002">
    <property type="protein sequence ID" value="SMD33950.1"/>
    <property type="molecule type" value="Genomic_DNA"/>
</dbReference>
<evidence type="ECO:0000256" key="6">
    <source>
        <dbReference type="ARBA" id="ARBA00022741"/>
    </source>
</evidence>
<reference evidence="13 14" key="1">
    <citation type="submission" date="2017-04" db="EMBL/GenBank/DDBJ databases">
        <authorList>
            <person name="Afonso C.L."/>
            <person name="Miller P.J."/>
            <person name="Scott M.A."/>
            <person name="Spackman E."/>
            <person name="Goraichik I."/>
            <person name="Dimitrov K.M."/>
            <person name="Suarez D.L."/>
            <person name="Swayne D.E."/>
        </authorList>
    </citation>
    <scope>NUCLEOTIDE SEQUENCE [LARGE SCALE GENOMIC DNA]</scope>
    <source>
        <strain evidence="13 14">DSM 26133</strain>
    </source>
</reference>
<sequence length="301" mass="33816">MILGFQIGFLEIGWVDVFDILFVSFFLYHVYKLMKGSVAIKIFLGFLFLYLIYLVVKAVDMELLSIILGQFMGVGVIAVIVLFQQEIRKFLLLLGKTTVFEEGNILKNVQQFWHEKYDKNHLDVSPIIDAIKNMAGSNTGALIVFSRSSELKFFADSGDRLEAKISKRLILAIFNKLSPLHDGAIIINNNRVVAARCILPVSERDDIPAQFGLRHRAALGMSETTDSLVVIVSEETGQLTVARGGEFEYNLSTQEIRARINEYLSNLDESKNESLMAKAIKPDQKEKASKDEATKSELSLD</sequence>
<evidence type="ECO:0000256" key="3">
    <source>
        <dbReference type="ARBA" id="ARBA00022679"/>
    </source>
</evidence>
<dbReference type="PANTHER" id="PTHR34185">
    <property type="entry name" value="DIADENYLATE CYCLASE"/>
    <property type="match status" value="1"/>
</dbReference>
<dbReference type="Pfam" id="PF02457">
    <property type="entry name" value="DAC"/>
    <property type="match status" value="1"/>
</dbReference>